<dbReference type="Proteomes" id="UP000176998">
    <property type="component" value="Unassembled WGS sequence"/>
</dbReference>
<organism evidence="5 6">
    <name type="scientific">Colletotrichum orchidophilum</name>
    <dbReference type="NCBI Taxonomy" id="1209926"/>
    <lineage>
        <taxon>Eukaryota</taxon>
        <taxon>Fungi</taxon>
        <taxon>Dikarya</taxon>
        <taxon>Ascomycota</taxon>
        <taxon>Pezizomycotina</taxon>
        <taxon>Sordariomycetes</taxon>
        <taxon>Hypocreomycetidae</taxon>
        <taxon>Glomerellales</taxon>
        <taxon>Glomerellaceae</taxon>
        <taxon>Colletotrichum</taxon>
    </lineage>
</organism>
<reference evidence="5 6" key="1">
    <citation type="submission" date="2016-09" db="EMBL/GenBank/DDBJ databases">
        <authorList>
            <person name="Capua I."/>
            <person name="De Benedictis P."/>
            <person name="Joannis T."/>
            <person name="Lombin L.H."/>
            <person name="Cattoli G."/>
        </authorList>
    </citation>
    <scope>NUCLEOTIDE SEQUENCE [LARGE SCALE GENOMIC DNA]</scope>
    <source>
        <strain evidence="5 6">IMI 309357</strain>
    </source>
</reference>
<dbReference type="AlphaFoldDB" id="A0A1G4B6Q7"/>
<dbReference type="GO" id="GO:0043386">
    <property type="term" value="P:mycotoxin biosynthetic process"/>
    <property type="evidence" value="ECO:0007669"/>
    <property type="project" value="InterPro"/>
</dbReference>
<dbReference type="InterPro" id="IPR021765">
    <property type="entry name" value="UstYa-like"/>
</dbReference>
<comment type="caution">
    <text evidence="5">The sequence shown here is derived from an EMBL/GenBank/DDBJ whole genome shotgun (WGS) entry which is preliminary data.</text>
</comment>
<keyword evidence="6" id="KW-1185">Reference proteome</keyword>
<dbReference type="EMBL" id="MJBS01000061">
    <property type="protein sequence ID" value="OHE97130.1"/>
    <property type="molecule type" value="Genomic_DNA"/>
</dbReference>
<evidence type="ECO:0008006" key="7">
    <source>
        <dbReference type="Google" id="ProtNLM"/>
    </source>
</evidence>
<name>A0A1G4B6Q7_9PEZI</name>
<keyword evidence="2" id="KW-0560">Oxidoreductase</keyword>
<evidence type="ECO:0000313" key="5">
    <source>
        <dbReference type="EMBL" id="OHE97130.1"/>
    </source>
</evidence>
<proteinExistence type="inferred from homology"/>
<dbReference type="STRING" id="1209926.A0A1G4B6Q7"/>
<gene>
    <name evidence="5" type="ORF">CORC01_07571</name>
</gene>
<comment type="pathway">
    <text evidence="1">Mycotoxin biosynthesis.</text>
</comment>
<evidence type="ECO:0000256" key="2">
    <source>
        <dbReference type="ARBA" id="ARBA00023002"/>
    </source>
</evidence>
<comment type="similarity">
    <text evidence="3">Belongs to the ustYa family.</text>
</comment>
<dbReference type="RefSeq" id="XP_022474286.1">
    <property type="nucleotide sequence ID" value="XM_022619207.1"/>
</dbReference>
<evidence type="ECO:0000256" key="4">
    <source>
        <dbReference type="SAM" id="MobiDB-lite"/>
    </source>
</evidence>
<dbReference type="PANTHER" id="PTHR33365">
    <property type="entry name" value="YALI0B05434P"/>
    <property type="match status" value="1"/>
</dbReference>
<evidence type="ECO:0000313" key="6">
    <source>
        <dbReference type="Proteomes" id="UP000176998"/>
    </source>
</evidence>
<dbReference type="OrthoDB" id="3687641at2759"/>
<dbReference type="PANTHER" id="PTHR33365:SF11">
    <property type="entry name" value="TAT PATHWAY SIGNAL SEQUENCE"/>
    <property type="match status" value="1"/>
</dbReference>
<feature type="compositionally biased region" description="Basic and acidic residues" evidence="4">
    <location>
        <begin position="7"/>
        <end position="25"/>
    </location>
</feature>
<evidence type="ECO:0000256" key="1">
    <source>
        <dbReference type="ARBA" id="ARBA00004685"/>
    </source>
</evidence>
<evidence type="ECO:0000256" key="3">
    <source>
        <dbReference type="ARBA" id="ARBA00035112"/>
    </source>
</evidence>
<feature type="region of interest" description="Disordered" evidence="4">
    <location>
        <begin position="1"/>
        <end position="41"/>
    </location>
</feature>
<accession>A0A1G4B6Q7</accession>
<dbReference type="GeneID" id="34560717"/>
<dbReference type="Pfam" id="PF11807">
    <property type="entry name" value="UstYa"/>
    <property type="match status" value="1"/>
</dbReference>
<sequence length="275" mass="31320">MAFEQSGGKEDEYEASRDSSREEARLMPSAIEQAPAPRPGRLQRLGPTFLLSLSNLISLSALLFLLVTRDNPRPCVPDRHPHWTAPEIPVTTILEANDDYTRAPDEDELKAWDHIMPLGRGLVMVNSTGLPDMPGLDQSFPRGASGWTSISHQLHCVYATKHAFYDLYYNRTGDKTQPLFGVGWQLEHLNHCWDYMRQTIMCNPDLTLEWRGKKEGTGWGYQRQCKAWGPIYDWLEKHRITNDRGILALGYERKPLDTSVVPGVWSSKDLENIDV</sequence>
<protein>
    <recommendedName>
        <fullName evidence="7">Tat pathway signal sequence</fullName>
    </recommendedName>
</protein>
<dbReference type="GO" id="GO:0016491">
    <property type="term" value="F:oxidoreductase activity"/>
    <property type="evidence" value="ECO:0007669"/>
    <property type="project" value="UniProtKB-KW"/>
</dbReference>